<evidence type="ECO:0000259" key="5">
    <source>
        <dbReference type="PROSITE" id="PS50867"/>
    </source>
</evidence>
<evidence type="ECO:0000259" key="4">
    <source>
        <dbReference type="PROSITE" id="PS50280"/>
    </source>
</evidence>
<proteinExistence type="predicted"/>
<evidence type="ECO:0000313" key="7">
    <source>
        <dbReference type="Proteomes" id="UP001374584"/>
    </source>
</evidence>
<evidence type="ECO:0000313" key="6">
    <source>
        <dbReference type="EMBL" id="KAK7378506.1"/>
    </source>
</evidence>
<dbReference type="GO" id="GO:0008270">
    <property type="term" value="F:zinc ion binding"/>
    <property type="evidence" value="ECO:0007669"/>
    <property type="project" value="InterPro"/>
</dbReference>
<dbReference type="Gene3D" id="1.10.8.850">
    <property type="entry name" value="Histone-lysine N methyltransferase , C-terminal domain-like"/>
    <property type="match status" value="1"/>
</dbReference>
<reference evidence="6 7" key="1">
    <citation type="submission" date="2024-01" db="EMBL/GenBank/DDBJ databases">
        <title>The genomes of 5 underutilized Papilionoideae crops provide insights into root nodulation and disease resistanc.</title>
        <authorList>
            <person name="Jiang F."/>
        </authorList>
    </citation>
    <scope>NUCLEOTIDE SEQUENCE [LARGE SCALE GENOMIC DNA]</scope>
    <source>
        <strain evidence="6">JINMINGXINNONG_FW02</strain>
        <tissue evidence="6">Leaves</tissue>
    </source>
</reference>
<dbReference type="InterPro" id="IPR046341">
    <property type="entry name" value="SET_dom_sf"/>
</dbReference>
<feature type="domain" description="Pre-SET" evidence="5">
    <location>
        <begin position="463"/>
        <end position="564"/>
    </location>
</feature>
<dbReference type="EMBL" id="JAYMYR010000002">
    <property type="protein sequence ID" value="KAK7378506.1"/>
    <property type="molecule type" value="Genomic_DNA"/>
</dbReference>
<dbReference type="AlphaFoldDB" id="A0AAN9NSY2"/>
<dbReference type="GO" id="GO:0005694">
    <property type="term" value="C:chromosome"/>
    <property type="evidence" value="ECO:0007669"/>
    <property type="project" value="UniProtKB-SubCell"/>
</dbReference>
<feature type="region of interest" description="Disordered" evidence="3">
    <location>
        <begin position="61"/>
        <end position="94"/>
    </location>
</feature>
<dbReference type="Pfam" id="PF00856">
    <property type="entry name" value="SET"/>
    <property type="match status" value="1"/>
</dbReference>
<dbReference type="SMART" id="SM00468">
    <property type="entry name" value="PreSET"/>
    <property type="match status" value="1"/>
</dbReference>
<organism evidence="6 7">
    <name type="scientific">Phaseolus coccineus</name>
    <name type="common">Scarlet runner bean</name>
    <name type="synonym">Phaseolus multiflorus</name>
    <dbReference type="NCBI Taxonomy" id="3886"/>
    <lineage>
        <taxon>Eukaryota</taxon>
        <taxon>Viridiplantae</taxon>
        <taxon>Streptophyta</taxon>
        <taxon>Embryophyta</taxon>
        <taxon>Tracheophyta</taxon>
        <taxon>Spermatophyta</taxon>
        <taxon>Magnoliopsida</taxon>
        <taxon>eudicotyledons</taxon>
        <taxon>Gunneridae</taxon>
        <taxon>Pentapetalae</taxon>
        <taxon>rosids</taxon>
        <taxon>fabids</taxon>
        <taxon>Fabales</taxon>
        <taxon>Fabaceae</taxon>
        <taxon>Papilionoideae</taxon>
        <taxon>50 kb inversion clade</taxon>
        <taxon>NPAAA clade</taxon>
        <taxon>indigoferoid/millettioid clade</taxon>
        <taxon>Phaseoleae</taxon>
        <taxon>Phaseolus</taxon>
    </lineage>
</organism>
<dbReference type="Gene3D" id="2.170.270.10">
    <property type="entry name" value="SET domain"/>
    <property type="match status" value="1"/>
</dbReference>
<evidence type="ECO:0000256" key="3">
    <source>
        <dbReference type="SAM" id="MobiDB-lite"/>
    </source>
</evidence>
<protein>
    <submittedName>
        <fullName evidence="6">Uncharacterized protein</fullName>
    </submittedName>
</protein>
<dbReference type="InterPro" id="IPR043017">
    <property type="entry name" value="WIYLD_dom_sf"/>
</dbReference>
<evidence type="ECO:0000256" key="2">
    <source>
        <dbReference type="ARBA" id="ARBA00022454"/>
    </source>
</evidence>
<keyword evidence="2" id="KW-0158">Chromosome</keyword>
<sequence>MAPNPRVTAAFSAMANIGIHESKVKPVLKKLLKLYDKNWELIEEESYRALADAIFEEEENKLLEPDQSNKNKKDREVDDEEAHMLEEPLRPLKRLRLRGQEGQSSRPLTSPVHNSAAFPLKIPKLEDGTVPEISPRLQPQSRAALSDGNARNDAPHVPSQDVIVDKGKQPVSPQVTARGGRSMSDHTSLAEPLKESAVEPRAAPLVNNKMTVPFTFIKPKDEPVDDLPDCDIPLAVIPSEPSSGGDSLMGAAEKKDGHDTMVSQCRDEDVEHEYIISSSIEEPTSDVDVALSSVGEEQCVKITQTDDVSKESETDVSPIVRGNKDPVIANGSISVRSSPSLAEPEVLSSLPYPRDQDDSVLASKKVGTNGFLQSTGGKEPEDLVSAYSGTLVVVPKCQLTTENNARAVQDVNDLAKGEERVNISWVNNTTNDLPPSFHYIPQNLVYRDACVNFSLSRIGNGDCCSTCKGNCVLSSKPCPCTYKTGGEFAFTAQGLLKEAFLDECIAINRDSQNYFYCKACPFERSKNDDCLEPCKGHLKQKFIKECWSKCGCGKQCGNRVVQRGISCKLQVFLTSDGKGWGLRTLEDLPKGTFVCEFIGEILTVKELHERNMKNPKSGKYTFPVLLDADWDLGVVKDREALCLYAASYGNAARFINHRCLDANLIEIPVEVECPTHQYYHFAFFASRKIAAQEELTWDYGINFDDDDESVELFRCRCGSKFCRNIKRSNRSLRSSVA</sequence>
<dbReference type="GO" id="GO:0005634">
    <property type="term" value="C:nucleus"/>
    <property type="evidence" value="ECO:0007669"/>
    <property type="project" value="InterPro"/>
</dbReference>
<accession>A0AAN9NSY2</accession>
<dbReference type="GO" id="GO:0042054">
    <property type="term" value="F:histone methyltransferase activity"/>
    <property type="evidence" value="ECO:0007669"/>
    <property type="project" value="InterPro"/>
</dbReference>
<dbReference type="PANTHER" id="PTHR46450:SF9">
    <property type="entry name" value="HISTONE-LYSINE N-METHYLTRANSFERASE SUVR2-LIKE PROTEIN"/>
    <property type="match status" value="1"/>
</dbReference>
<dbReference type="PROSITE" id="PS50280">
    <property type="entry name" value="SET"/>
    <property type="match status" value="1"/>
</dbReference>
<feature type="region of interest" description="Disordered" evidence="3">
    <location>
        <begin position="126"/>
        <end position="196"/>
    </location>
</feature>
<comment type="caution">
    <text evidence="6">The sequence shown here is derived from an EMBL/GenBank/DDBJ whole genome shotgun (WGS) entry which is preliminary data.</text>
</comment>
<name>A0AAN9NSY2_PHACN</name>
<feature type="compositionally biased region" description="Basic and acidic residues" evidence="3">
    <location>
        <begin position="61"/>
        <end position="90"/>
    </location>
</feature>
<evidence type="ECO:0000256" key="1">
    <source>
        <dbReference type="ARBA" id="ARBA00004286"/>
    </source>
</evidence>
<dbReference type="PANTHER" id="PTHR46450">
    <property type="entry name" value="INACTIVE HISTONE-LYSINE N-METHYLTRANSFERASE SUVR1-RELATED"/>
    <property type="match status" value="1"/>
</dbReference>
<dbReference type="InterPro" id="IPR001214">
    <property type="entry name" value="SET_dom"/>
</dbReference>
<dbReference type="Pfam" id="PF10440">
    <property type="entry name" value="WIYLD"/>
    <property type="match status" value="1"/>
</dbReference>
<feature type="region of interest" description="Disordered" evidence="3">
    <location>
        <begin position="304"/>
        <end position="323"/>
    </location>
</feature>
<keyword evidence="7" id="KW-1185">Reference proteome</keyword>
<dbReference type="InterPro" id="IPR025776">
    <property type="entry name" value="SUVR4/1/2"/>
</dbReference>
<dbReference type="PROSITE" id="PS51580">
    <property type="entry name" value="SAM_MT43_3"/>
    <property type="match status" value="1"/>
</dbReference>
<dbReference type="CDD" id="cd10538">
    <property type="entry name" value="SET_SETDB-like"/>
    <property type="match status" value="1"/>
</dbReference>
<feature type="domain" description="SET" evidence="4">
    <location>
        <begin position="567"/>
        <end position="700"/>
    </location>
</feature>
<dbReference type="SUPFAM" id="SSF82199">
    <property type="entry name" value="SET domain"/>
    <property type="match status" value="1"/>
</dbReference>
<dbReference type="SMART" id="SM00317">
    <property type="entry name" value="SET"/>
    <property type="match status" value="1"/>
</dbReference>
<dbReference type="Proteomes" id="UP001374584">
    <property type="component" value="Unassembled WGS sequence"/>
</dbReference>
<comment type="subcellular location">
    <subcellularLocation>
        <location evidence="1">Chromosome</location>
    </subcellularLocation>
</comment>
<gene>
    <name evidence="6" type="ORF">VNO80_03948</name>
</gene>
<dbReference type="InterPro" id="IPR018848">
    <property type="entry name" value="WIYLD_domain"/>
</dbReference>
<dbReference type="InterPro" id="IPR007728">
    <property type="entry name" value="Pre-SET_dom"/>
</dbReference>
<dbReference type="PROSITE" id="PS50867">
    <property type="entry name" value="PRE_SET"/>
    <property type="match status" value="1"/>
</dbReference>